<keyword evidence="1" id="KW-1133">Transmembrane helix</keyword>
<dbReference type="EMBL" id="SEYY01001532">
    <property type="protein sequence ID" value="KAB7505248.1"/>
    <property type="molecule type" value="Genomic_DNA"/>
</dbReference>
<comment type="caution">
    <text evidence="2">The sequence shown here is derived from an EMBL/GenBank/DDBJ whole genome shotgun (WGS) entry which is preliminary data.</text>
</comment>
<keyword evidence="3" id="KW-1185">Reference proteome</keyword>
<evidence type="ECO:0000313" key="3">
    <source>
        <dbReference type="Proteomes" id="UP000326759"/>
    </source>
</evidence>
<evidence type="ECO:0000313" key="2">
    <source>
        <dbReference type="EMBL" id="KAB7505248.1"/>
    </source>
</evidence>
<proteinExistence type="predicted"/>
<feature type="transmembrane region" description="Helical" evidence="1">
    <location>
        <begin position="16"/>
        <end position="39"/>
    </location>
</feature>
<protein>
    <submittedName>
        <fullName evidence="2">Uncharacterized protein</fullName>
    </submittedName>
</protein>
<keyword evidence="1" id="KW-0812">Transmembrane</keyword>
<evidence type="ECO:0000256" key="1">
    <source>
        <dbReference type="SAM" id="Phobius"/>
    </source>
</evidence>
<organism evidence="2 3">
    <name type="scientific">Armadillidium nasatum</name>
    <dbReference type="NCBI Taxonomy" id="96803"/>
    <lineage>
        <taxon>Eukaryota</taxon>
        <taxon>Metazoa</taxon>
        <taxon>Ecdysozoa</taxon>
        <taxon>Arthropoda</taxon>
        <taxon>Crustacea</taxon>
        <taxon>Multicrustacea</taxon>
        <taxon>Malacostraca</taxon>
        <taxon>Eumalacostraca</taxon>
        <taxon>Peracarida</taxon>
        <taxon>Isopoda</taxon>
        <taxon>Oniscidea</taxon>
        <taxon>Crinocheta</taxon>
        <taxon>Armadillidiidae</taxon>
        <taxon>Armadillidium</taxon>
    </lineage>
</organism>
<accession>A0A5N5TGM9</accession>
<gene>
    <name evidence="2" type="ORF">Anas_12833</name>
</gene>
<feature type="transmembrane region" description="Helical" evidence="1">
    <location>
        <begin position="51"/>
        <end position="74"/>
    </location>
</feature>
<name>A0A5N5TGM9_9CRUS</name>
<keyword evidence="1" id="KW-0472">Membrane</keyword>
<dbReference type="Proteomes" id="UP000326759">
    <property type="component" value="Unassembled WGS sequence"/>
</dbReference>
<sequence length="92" mass="11035">MDSCQQYFSSLTEGNFIFYFLNQIYVKFLQLCIFYTSIFRKRRMHLQGLNILSFPIFISLNISYLYVLGNFIFIRVGVFNESFLVKKEENIT</sequence>
<dbReference type="AlphaFoldDB" id="A0A5N5TGM9"/>
<reference evidence="2 3" key="1">
    <citation type="journal article" date="2019" name="PLoS Biol.">
        <title>Sex chromosomes control vertical transmission of feminizing Wolbachia symbionts in an isopod.</title>
        <authorList>
            <person name="Becking T."/>
            <person name="Chebbi M.A."/>
            <person name="Giraud I."/>
            <person name="Moumen B."/>
            <person name="Laverre T."/>
            <person name="Caubet Y."/>
            <person name="Peccoud J."/>
            <person name="Gilbert C."/>
            <person name="Cordaux R."/>
        </authorList>
    </citation>
    <scope>NUCLEOTIDE SEQUENCE [LARGE SCALE GENOMIC DNA]</scope>
    <source>
        <strain evidence="2">ANa2</strain>
        <tissue evidence="2">Whole body excluding digestive tract and cuticle</tissue>
    </source>
</reference>